<dbReference type="InterPro" id="IPR001190">
    <property type="entry name" value="SRCR"/>
</dbReference>
<feature type="signal peptide" evidence="6">
    <location>
        <begin position="1"/>
        <end position="21"/>
    </location>
</feature>
<feature type="chain" id="PRO_5036490652" description="SRCR domain-containing protein" evidence="6">
    <location>
        <begin position="22"/>
        <end position="755"/>
    </location>
</feature>
<feature type="disulfide bond" evidence="4">
    <location>
        <begin position="186"/>
        <end position="247"/>
    </location>
</feature>
<evidence type="ECO:0000313" key="8">
    <source>
        <dbReference type="Ensembl" id="ENSGALP00010032299.1"/>
    </source>
</evidence>
<feature type="region of interest" description="Disordered" evidence="5">
    <location>
        <begin position="383"/>
        <end position="442"/>
    </location>
</feature>
<feature type="disulfide bond" evidence="4">
    <location>
        <begin position="112"/>
        <end position="122"/>
    </location>
</feature>
<reference evidence="8" key="3">
    <citation type="submission" date="2025-09" db="UniProtKB">
        <authorList>
            <consortium name="Ensembl"/>
        </authorList>
    </citation>
    <scope>IDENTIFICATION</scope>
    <source>
        <strain evidence="8">broiler</strain>
    </source>
</reference>
<keyword evidence="2" id="KW-0677">Repeat</keyword>
<dbReference type="PRINTS" id="PR00258">
    <property type="entry name" value="SPERACTRCPTR"/>
</dbReference>
<keyword evidence="9" id="KW-1185">Reference proteome</keyword>
<dbReference type="Pfam" id="PF00530">
    <property type="entry name" value="SRCR"/>
    <property type="match status" value="3"/>
</dbReference>
<name>A0A8V0ZNN7_CHICK</name>
<feature type="disulfide bond" evidence="4">
    <location>
        <begin position="81"/>
        <end position="142"/>
    </location>
</feature>
<feature type="compositionally biased region" description="Low complexity" evidence="5">
    <location>
        <begin position="514"/>
        <end position="532"/>
    </location>
</feature>
<keyword evidence="3 4" id="KW-1015">Disulfide bond</keyword>
<feature type="compositionally biased region" description="Basic residues" evidence="5">
    <location>
        <begin position="478"/>
        <end position="493"/>
    </location>
</feature>
<reference evidence="8" key="1">
    <citation type="submission" date="2020-11" db="EMBL/GenBank/DDBJ databases">
        <title>Gallus gallus (Chicken) genome, bGalGal1, GRCg7b, maternal haplotype autosomes + Z &amp; W.</title>
        <authorList>
            <person name="Warren W."/>
            <person name="Formenti G."/>
            <person name="Fedrigo O."/>
            <person name="Haase B."/>
            <person name="Mountcastle J."/>
            <person name="Balacco J."/>
            <person name="Tracey A."/>
            <person name="Schneider V."/>
            <person name="Okimoto R."/>
            <person name="Cheng H."/>
            <person name="Hawken R."/>
            <person name="Howe K."/>
            <person name="Jarvis E.D."/>
        </authorList>
    </citation>
    <scope>NUCLEOTIDE SEQUENCE [LARGE SCALE GENOMIC DNA]</scope>
    <source>
        <strain evidence="8">Broiler</strain>
    </source>
</reference>
<feature type="region of interest" description="Disordered" evidence="5">
    <location>
        <begin position="456"/>
        <end position="715"/>
    </location>
</feature>
<proteinExistence type="predicted"/>
<evidence type="ECO:0000259" key="7">
    <source>
        <dbReference type="PROSITE" id="PS50287"/>
    </source>
</evidence>
<feature type="domain" description="SRCR" evidence="7">
    <location>
        <begin position="251"/>
        <end position="295"/>
    </location>
</feature>
<evidence type="ECO:0000313" key="9">
    <source>
        <dbReference type="Proteomes" id="UP000000539"/>
    </source>
</evidence>
<dbReference type="Gene3D" id="3.10.250.10">
    <property type="entry name" value="SRCR-like domain"/>
    <property type="match status" value="3"/>
</dbReference>
<evidence type="ECO:0000256" key="4">
    <source>
        <dbReference type="PROSITE-ProRule" id="PRU00196"/>
    </source>
</evidence>
<sequence>MEPCGVLGLLLCGLSAGLTAGTQPSPAPATSPRPSDASVRLRLADGGHRCAGRVEVEHEGEWGSVCTYDFDWDARGAGVVCRQLGCGSAARASPFAPFGQGEGRIWLHPFNCRGTEKALQDCYNFGWGRHFCGHEWDVGVTCTEALELRLAAGRGPCEGRLEVKLRGRWGTVADANWTMEDAEVVCQQLGCGSAADPYHGSKFGPAEGPISLAVVNCRGNESALWDCAIEGWGPYDGHHDHDTAVVCQGFSRLVGGDGACEGRLEVRRGRAWLGVCHGRVDAGSARVLCRELGCGAVLALPEPGRFGAILGRRLRVRRLRAPPGRLRGAADPRAALQRPRRRRLLPLHRVPTGGRRLALRRAGGGGGAGNVGSAVRRVLGAARRPRPLPTPGLRPGRLRSAGGAFRGGEGTAEARPPRLRGERAAPRRVPGRGAGGARLRTRPGGRRHLLRSRRIPAAAGRGEPVRRAPGGGSAPRRLERRVRGVPRQRHRGRGVPAAGLRGARKGVRRSGGWPRPRGTAVRGRRGVPGAVRLSGGGPRPLGADRELLRRPAAEAGGRPRALRRQGGGVRRRRLELRVPGRVEPAGRRRRLPPAALRDGPGGARPRALRLRSRDAVGGRRGLRGDGGGALGLPGAARLRRRRRSGGGVLSAAGTARGGRRLPRDPGAAARRRVGPRLRQRHRGGRRRPGRGRRRVPPAGLRSRGEAARRPGSGLGPRLAGMGALRGREPLALALLLDALEPAVLRPPRDHARGLQ</sequence>
<dbReference type="FunFam" id="3.10.250.10:FF:000009">
    <property type="entry name" value="WC1"/>
    <property type="match status" value="2"/>
</dbReference>
<keyword evidence="1 6" id="KW-0732">Signal</keyword>
<dbReference type="Proteomes" id="UP000000539">
    <property type="component" value="Chromosome 5"/>
</dbReference>
<dbReference type="OrthoDB" id="536948at2759"/>
<dbReference type="AlphaFoldDB" id="A0A8V0ZNN7"/>
<feature type="compositionally biased region" description="Basic and acidic residues" evidence="5">
    <location>
        <begin position="542"/>
        <end position="552"/>
    </location>
</feature>
<dbReference type="Ensembl" id="ENSGALT00010053612.1">
    <property type="protein sequence ID" value="ENSGALP00010032299.1"/>
    <property type="gene ID" value="ENSGALG00010022050.1"/>
</dbReference>
<dbReference type="PANTHER" id="PTHR19331">
    <property type="entry name" value="SCAVENGER RECEPTOR DOMAIN-CONTAINING"/>
    <property type="match status" value="1"/>
</dbReference>
<evidence type="ECO:0000256" key="6">
    <source>
        <dbReference type="SAM" id="SignalP"/>
    </source>
</evidence>
<dbReference type="SMART" id="SM00202">
    <property type="entry name" value="SR"/>
    <property type="match status" value="3"/>
</dbReference>
<dbReference type="GO" id="GO:0016020">
    <property type="term" value="C:membrane"/>
    <property type="evidence" value="ECO:0007669"/>
    <property type="project" value="InterPro"/>
</dbReference>
<evidence type="ECO:0000256" key="1">
    <source>
        <dbReference type="ARBA" id="ARBA00022729"/>
    </source>
</evidence>
<dbReference type="GlyGen" id="A0A8V0ZNN7">
    <property type="glycosylation" value="1 site"/>
</dbReference>
<organism evidence="8 9">
    <name type="scientific">Gallus gallus</name>
    <name type="common">Chicken</name>
    <dbReference type="NCBI Taxonomy" id="9031"/>
    <lineage>
        <taxon>Eukaryota</taxon>
        <taxon>Metazoa</taxon>
        <taxon>Chordata</taxon>
        <taxon>Craniata</taxon>
        <taxon>Vertebrata</taxon>
        <taxon>Euteleostomi</taxon>
        <taxon>Archelosauria</taxon>
        <taxon>Archosauria</taxon>
        <taxon>Dinosauria</taxon>
        <taxon>Saurischia</taxon>
        <taxon>Theropoda</taxon>
        <taxon>Coelurosauria</taxon>
        <taxon>Aves</taxon>
        <taxon>Neognathae</taxon>
        <taxon>Galloanserae</taxon>
        <taxon>Galliformes</taxon>
        <taxon>Phasianidae</taxon>
        <taxon>Phasianinae</taxon>
        <taxon>Gallus</taxon>
    </lineage>
</organism>
<accession>A0A8V0ZNN7</accession>
<evidence type="ECO:0000256" key="3">
    <source>
        <dbReference type="ARBA" id="ARBA00023157"/>
    </source>
</evidence>
<dbReference type="InterPro" id="IPR036772">
    <property type="entry name" value="SRCR-like_dom_sf"/>
</dbReference>
<feature type="disulfide bond" evidence="4">
    <location>
        <begin position="217"/>
        <end position="227"/>
    </location>
</feature>
<feature type="compositionally biased region" description="Basic and acidic residues" evidence="5">
    <location>
        <begin position="415"/>
        <end position="425"/>
    </location>
</feature>
<feature type="domain" description="SRCR" evidence="7">
    <location>
        <begin position="41"/>
        <end position="143"/>
    </location>
</feature>
<evidence type="ECO:0000256" key="2">
    <source>
        <dbReference type="ARBA" id="ARBA00022737"/>
    </source>
</evidence>
<protein>
    <recommendedName>
        <fullName evidence="7">SRCR domain-containing protein</fullName>
    </recommendedName>
</protein>
<dbReference type="PROSITE" id="PS50287">
    <property type="entry name" value="SRCR_2"/>
    <property type="match status" value="3"/>
</dbReference>
<feature type="compositionally biased region" description="Basic and acidic residues" evidence="5">
    <location>
        <begin position="575"/>
        <end position="586"/>
    </location>
</feature>
<feature type="compositionally biased region" description="Basic residues" evidence="5">
    <location>
        <begin position="669"/>
        <end position="695"/>
    </location>
</feature>
<feature type="domain" description="SRCR" evidence="7">
    <location>
        <begin position="148"/>
        <end position="248"/>
    </location>
</feature>
<comment type="caution">
    <text evidence="4">Lacks conserved residue(s) required for the propagation of feature annotation.</text>
</comment>
<dbReference type="GeneTree" id="ENSGT00950000183145"/>
<dbReference type="SUPFAM" id="SSF56487">
    <property type="entry name" value="SRCR-like"/>
    <property type="match status" value="3"/>
</dbReference>
<reference evidence="8" key="2">
    <citation type="submission" date="2025-08" db="UniProtKB">
        <authorList>
            <consortium name="Ensembl"/>
        </authorList>
    </citation>
    <scope>IDENTIFICATION</scope>
    <source>
        <strain evidence="8">broiler</strain>
    </source>
</reference>
<evidence type="ECO:0000256" key="5">
    <source>
        <dbReference type="SAM" id="MobiDB-lite"/>
    </source>
</evidence>
<dbReference type="PANTHER" id="PTHR19331:SF487">
    <property type="entry name" value="SOLUBLE SCAVENGER RECEPTOR CYSTEINE-RICH DOMAIN-CONTAINING PROTEIN SSC5D"/>
    <property type="match status" value="1"/>
</dbReference>